<dbReference type="GO" id="GO:0008237">
    <property type="term" value="F:metallopeptidase activity"/>
    <property type="evidence" value="ECO:0007669"/>
    <property type="project" value="InterPro"/>
</dbReference>
<dbReference type="InterPro" id="IPR037518">
    <property type="entry name" value="MPN"/>
</dbReference>
<comment type="function">
    <text evidence="4">Component of the eukaryotic translation initiation factor 3 (eIF-3) complex, which is involved in protein synthesis of a specialized repertoire of mRNAs and, together with other initiation factors, stimulates binding of mRNA and methionyl-tRNAi to the 40S ribosome. The eIF-3 complex specifically targets and initiates translation of a subset of mRNAs involved in cell proliferation.</text>
</comment>
<keyword evidence="2 4" id="KW-0396">Initiation factor</keyword>
<dbReference type="EMBL" id="CAJVPS010005955">
    <property type="protein sequence ID" value="CAG8620369.1"/>
    <property type="molecule type" value="Genomic_DNA"/>
</dbReference>
<dbReference type="InterPro" id="IPR027524">
    <property type="entry name" value="eIF3h"/>
</dbReference>
<evidence type="ECO:0000259" key="5">
    <source>
        <dbReference type="PROSITE" id="PS50249"/>
    </source>
</evidence>
<dbReference type="InterPro" id="IPR045810">
    <property type="entry name" value="eIF3h_C"/>
</dbReference>
<keyword evidence="7" id="KW-1185">Reference proteome</keyword>
<dbReference type="InterPro" id="IPR050242">
    <property type="entry name" value="JAMM_MPN+_peptidase_M67A"/>
</dbReference>
<evidence type="ECO:0000313" key="6">
    <source>
        <dbReference type="EMBL" id="CAG8620369.1"/>
    </source>
</evidence>
<dbReference type="GO" id="GO:0016282">
    <property type="term" value="C:eukaryotic 43S preinitiation complex"/>
    <property type="evidence" value="ECO:0007669"/>
    <property type="project" value="UniProtKB-UniRule"/>
</dbReference>
<proteinExistence type="inferred from homology"/>
<dbReference type="GO" id="GO:0003743">
    <property type="term" value="F:translation initiation factor activity"/>
    <property type="evidence" value="ECO:0007669"/>
    <property type="project" value="UniProtKB-UniRule"/>
</dbReference>
<comment type="subcellular location">
    <subcellularLocation>
        <location evidence="4">Cytoplasm</location>
    </subcellularLocation>
</comment>
<evidence type="ECO:0000256" key="4">
    <source>
        <dbReference type="HAMAP-Rule" id="MF_03007"/>
    </source>
</evidence>
<dbReference type="GO" id="GO:0001732">
    <property type="term" value="P:formation of cytoplasmic translation initiation complex"/>
    <property type="evidence" value="ECO:0007669"/>
    <property type="project" value="UniProtKB-UniRule"/>
</dbReference>
<dbReference type="SMART" id="SM00232">
    <property type="entry name" value="JAB_MPN"/>
    <property type="match status" value="1"/>
</dbReference>
<evidence type="ECO:0000313" key="7">
    <source>
        <dbReference type="Proteomes" id="UP000789508"/>
    </source>
</evidence>
<keyword evidence="3 4" id="KW-0648">Protein biosynthesis</keyword>
<dbReference type="PROSITE" id="PS50249">
    <property type="entry name" value="MPN"/>
    <property type="match status" value="1"/>
</dbReference>
<gene>
    <name evidence="6" type="ORF">ALEPTO_LOCUS8940</name>
</gene>
<reference evidence="6" key="1">
    <citation type="submission" date="2021-06" db="EMBL/GenBank/DDBJ databases">
        <authorList>
            <person name="Kallberg Y."/>
            <person name="Tangrot J."/>
            <person name="Rosling A."/>
        </authorList>
    </citation>
    <scope>NUCLEOTIDE SEQUENCE</scope>
    <source>
        <strain evidence="6">FL130A</strain>
    </source>
</reference>
<dbReference type="GO" id="GO:0033290">
    <property type="term" value="C:eukaryotic 48S preinitiation complex"/>
    <property type="evidence" value="ECO:0007669"/>
    <property type="project" value="UniProtKB-UniRule"/>
</dbReference>
<dbReference type="Pfam" id="PF01398">
    <property type="entry name" value="JAB"/>
    <property type="match status" value="1"/>
</dbReference>
<dbReference type="GO" id="GO:0005852">
    <property type="term" value="C:eukaryotic translation initiation factor 3 complex"/>
    <property type="evidence" value="ECO:0007669"/>
    <property type="project" value="UniProtKB-UniRule"/>
</dbReference>
<comment type="similarity">
    <text evidence="4">Belongs to the eIF-3 subunit H family.</text>
</comment>
<comment type="subunit">
    <text evidence="4">Component of the eukaryotic translation initiation factor 3 (eIF-3) complex.</text>
</comment>
<accession>A0A9N9GMY2</accession>
<evidence type="ECO:0000256" key="1">
    <source>
        <dbReference type="ARBA" id="ARBA00022490"/>
    </source>
</evidence>
<feature type="domain" description="MPN" evidence="5">
    <location>
        <begin position="36"/>
        <end position="170"/>
    </location>
</feature>
<dbReference type="PANTHER" id="PTHR10410">
    <property type="entry name" value="EUKARYOTIC TRANSLATION INITIATION FACTOR 3 -RELATED"/>
    <property type="match status" value="1"/>
</dbReference>
<evidence type="ECO:0000256" key="2">
    <source>
        <dbReference type="ARBA" id="ARBA00022540"/>
    </source>
</evidence>
<dbReference type="CDD" id="cd08065">
    <property type="entry name" value="MPN_eIF3h"/>
    <property type="match status" value="1"/>
</dbReference>
<dbReference type="OrthoDB" id="10265695at2759"/>
<sequence>MASTAPATNSKDGLANLSLNVTAALDIEGTIPLESVQLDGLVVLKIIKHCREAFPATVSGQLLGLDISGVLEVTNCFPFPSSKSDDENELDVAKYQVEMMRCLREINVDHNPVGWYQSTYLGSFLTPNLIKTQYFYQQTFNNKSVVIIHDVSRSTHGNISLRAFRFTPSFMEVQKEGKFTNESLQKNKLTFSNMFEELPITIKNSHLVTALLHSLNEYEPLPTKALDKDKVEVPLTPNFDMLELSLDPYIEKNLELLLDSVEEFGQEQSNLAFWQRSYAREQTKIQQYMQKRKQENQSRQAAGLEPLPEEDINKLFKLPPEPSKLDSLLITSQINNYCKQLNQYAGPTLGKLFVVGELQK</sequence>
<dbReference type="AlphaFoldDB" id="A0A9N9GMY2"/>
<organism evidence="6 7">
    <name type="scientific">Ambispora leptoticha</name>
    <dbReference type="NCBI Taxonomy" id="144679"/>
    <lineage>
        <taxon>Eukaryota</taxon>
        <taxon>Fungi</taxon>
        <taxon>Fungi incertae sedis</taxon>
        <taxon>Mucoromycota</taxon>
        <taxon>Glomeromycotina</taxon>
        <taxon>Glomeromycetes</taxon>
        <taxon>Archaeosporales</taxon>
        <taxon>Ambisporaceae</taxon>
        <taxon>Ambispora</taxon>
    </lineage>
</organism>
<evidence type="ECO:0000256" key="3">
    <source>
        <dbReference type="ARBA" id="ARBA00022917"/>
    </source>
</evidence>
<protein>
    <recommendedName>
        <fullName evidence="4">Eukaryotic translation initiation factor 3 subunit H</fullName>
        <shortName evidence="4">eIF3h</shortName>
    </recommendedName>
</protein>
<dbReference type="HAMAP" id="MF_03007">
    <property type="entry name" value="eIF3h"/>
    <property type="match status" value="1"/>
</dbReference>
<dbReference type="InterPro" id="IPR000555">
    <property type="entry name" value="JAMM/MPN+_dom"/>
</dbReference>
<dbReference type="Gene3D" id="3.40.140.10">
    <property type="entry name" value="Cytidine Deaminase, domain 2"/>
    <property type="match status" value="1"/>
</dbReference>
<comment type="caution">
    <text evidence="6">The sequence shown here is derived from an EMBL/GenBank/DDBJ whole genome shotgun (WGS) entry which is preliminary data.</text>
</comment>
<name>A0A9N9GMY2_9GLOM</name>
<dbReference type="Proteomes" id="UP000789508">
    <property type="component" value="Unassembled WGS sequence"/>
</dbReference>
<keyword evidence="1 4" id="KW-0963">Cytoplasm</keyword>
<dbReference type="Pfam" id="PF19445">
    <property type="entry name" value="eIF3h_C"/>
    <property type="match status" value="1"/>
</dbReference>